<comment type="caution">
    <text evidence="1">The sequence shown here is derived from an EMBL/GenBank/DDBJ whole genome shotgun (WGS) entry which is preliminary data.</text>
</comment>
<feature type="non-terminal residue" evidence="1">
    <location>
        <position position="86"/>
    </location>
</feature>
<dbReference type="EMBL" id="CACSLK010027816">
    <property type="protein sequence ID" value="CAA0830265.1"/>
    <property type="molecule type" value="Genomic_DNA"/>
</dbReference>
<dbReference type="Proteomes" id="UP001153555">
    <property type="component" value="Unassembled WGS sequence"/>
</dbReference>
<organism evidence="1 2">
    <name type="scientific">Striga hermonthica</name>
    <name type="common">Purple witchweed</name>
    <name type="synonym">Buchnera hermonthica</name>
    <dbReference type="NCBI Taxonomy" id="68872"/>
    <lineage>
        <taxon>Eukaryota</taxon>
        <taxon>Viridiplantae</taxon>
        <taxon>Streptophyta</taxon>
        <taxon>Embryophyta</taxon>
        <taxon>Tracheophyta</taxon>
        <taxon>Spermatophyta</taxon>
        <taxon>Magnoliopsida</taxon>
        <taxon>eudicotyledons</taxon>
        <taxon>Gunneridae</taxon>
        <taxon>Pentapetalae</taxon>
        <taxon>asterids</taxon>
        <taxon>lamiids</taxon>
        <taxon>Lamiales</taxon>
        <taxon>Orobanchaceae</taxon>
        <taxon>Buchnereae</taxon>
        <taxon>Striga</taxon>
    </lineage>
</organism>
<proteinExistence type="predicted"/>
<feature type="non-terminal residue" evidence="1">
    <location>
        <position position="1"/>
    </location>
</feature>
<protein>
    <submittedName>
        <fullName evidence="1">Uncharacterized protein</fullName>
    </submittedName>
</protein>
<reference evidence="1" key="1">
    <citation type="submission" date="2019-12" db="EMBL/GenBank/DDBJ databases">
        <authorList>
            <person name="Scholes J."/>
        </authorList>
    </citation>
    <scope>NUCLEOTIDE SEQUENCE</scope>
</reference>
<dbReference type="AlphaFoldDB" id="A0A9N7NJK3"/>
<gene>
    <name evidence="1" type="ORF">SHERM_25705</name>
</gene>
<name>A0A9N7NJK3_STRHE</name>
<evidence type="ECO:0000313" key="1">
    <source>
        <dbReference type="EMBL" id="CAA0830265.1"/>
    </source>
</evidence>
<accession>A0A9N7NJK3</accession>
<evidence type="ECO:0000313" key="2">
    <source>
        <dbReference type="Proteomes" id="UP001153555"/>
    </source>
</evidence>
<keyword evidence="2" id="KW-1185">Reference proteome</keyword>
<sequence>INPKYRKVSFLATTCPSRLTSPSSCVAMLKVHVMYSVFVLLSMKPFDSNLSFHSSNFLFTPALLSSTSTTSSIKSIHQGISPCISL</sequence>